<keyword evidence="2" id="KW-0503">Monooxygenase</keyword>
<evidence type="ECO:0000313" key="3">
    <source>
        <dbReference type="Proteomes" id="UP001055940"/>
    </source>
</evidence>
<organism evidence="2 3">
    <name type="scientific">Nocardiopsis exhalans</name>
    <dbReference type="NCBI Taxonomy" id="163604"/>
    <lineage>
        <taxon>Bacteria</taxon>
        <taxon>Bacillati</taxon>
        <taxon>Actinomycetota</taxon>
        <taxon>Actinomycetes</taxon>
        <taxon>Streptosporangiales</taxon>
        <taxon>Nocardiopsidaceae</taxon>
        <taxon>Nocardiopsis</taxon>
    </lineage>
</organism>
<dbReference type="Gene3D" id="3.30.70.100">
    <property type="match status" value="1"/>
</dbReference>
<name>A0ABY5DBB1_9ACTN</name>
<dbReference type="PANTHER" id="PTHR33336:SF1">
    <property type="entry name" value="(4S)-4-HYDROXY-5-PHOSPHONOOXYPENTANE-2,3-DIONE ISOMERASE"/>
    <property type="match status" value="1"/>
</dbReference>
<proteinExistence type="predicted"/>
<dbReference type="EMBL" id="CP099837">
    <property type="protein sequence ID" value="USY20778.1"/>
    <property type="molecule type" value="Genomic_DNA"/>
</dbReference>
<keyword evidence="3" id="KW-1185">Reference proteome</keyword>
<dbReference type="InterPro" id="IPR011008">
    <property type="entry name" value="Dimeric_a/b-barrel"/>
</dbReference>
<sequence length="107" mass="11505">MPVSPAPPVALVISIRALPGQREAFLAGISRNASCALRDEPGCLRFDVVGDPGDPDAFWVYEVFADEDALAAHRLTPHFLAWQEEKAELVVPGSQVNRLGPLLVSEG</sequence>
<dbReference type="InterPro" id="IPR050744">
    <property type="entry name" value="AI-2_Isomerase_LsrG"/>
</dbReference>
<dbReference type="Pfam" id="PF03992">
    <property type="entry name" value="ABM"/>
    <property type="match status" value="1"/>
</dbReference>
<keyword evidence="2" id="KW-0560">Oxidoreductase</keyword>
<dbReference type="RefSeq" id="WP_254419807.1">
    <property type="nucleotide sequence ID" value="NZ_BAAAJB010000049.1"/>
</dbReference>
<gene>
    <name evidence="2" type="ORF">NE857_03745</name>
</gene>
<dbReference type="InterPro" id="IPR007138">
    <property type="entry name" value="ABM_dom"/>
</dbReference>
<dbReference type="SUPFAM" id="SSF54909">
    <property type="entry name" value="Dimeric alpha+beta barrel"/>
    <property type="match status" value="1"/>
</dbReference>
<accession>A0ABY5DBB1</accession>
<dbReference type="PROSITE" id="PS51725">
    <property type="entry name" value="ABM"/>
    <property type="match status" value="1"/>
</dbReference>
<feature type="domain" description="ABM" evidence="1">
    <location>
        <begin position="9"/>
        <end position="99"/>
    </location>
</feature>
<dbReference type="PANTHER" id="PTHR33336">
    <property type="entry name" value="QUINOL MONOOXYGENASE YGIN-RELATED"/>
    <property type="match status" value="1"/>
</dbReference>
<reference evidence="2" key="1">
    <citation type="submission" date="2022-06" db="EMBL/GenBank/DDBJ databases">
        <authorList>
            <person name="Ping M."/>
        </authorList>
    </citation>
    <scope>NUCLEOTIDE SEQUENCE</scope>
    <source>
        <strain evidence="2">JCM11759T</strain>
    </source>
</reference>
<protein>
    <submittedName>
        <fullName evidence="2">Antibiotic biosynthesis monooxygenase</fullName>
    </submittedName>
</protein>
<dbReference type="Proteomes" id="UP001055940">
    <property type="component" value="Chromosome"/>
</dbReference>
<dbReference type="GO" id="GO:0004497">
    <property type="term" value="F:monooxygenase activity"/>
    <property type="evidence" value="ECO:0007669"/>
    <property type="project" value="UniProtKB-KW"/>
</dbReference>
<evidence type="ECO:0000259" key="1">
    <source>
        <dbReference type="PROSITE" id="PS51725"/>
    </source>
</evidence>
<evidence type="ECO:0000313" key="2">
    <source>
        <dbReference type="EMBL" id="USY20778.1"/>
    </source>
</evidence>